<accession>A0A385D1J5</accession>
<reference evidence="2" key="1">
    <citation type="submission" date="2018-07" db="EMBL/GenBank/DDBJ databases">
        <authorList>
            <person name="Byford A.D."/>
            <person name="Nguyen L.Q."/>
            <person name="Alvarez I.A."/>
            <person name="Bhandari M."/>
            <person name="Desselle J.R."/>
            <person name="Duong Q.-N.N."/>
            <person name="Dupree A.F."/>
            <person name="Feroben K.E."/>
            <person name="Garrison M.E."/>
            <person name="Higginbotham J.L."/>
            <person name="Hunter C.W."/>
            <person name="Knight B.A."/>
            <person name="Lee J.A."/>
            <person name="Lewis I.C."/>
            <person name="Long E.L."/>
            <person name="Rimal A."/>
            <person name="Sinnasone S."/>
            <person name="Tandukar J."/>
            <person name="Willis C.E."/>
            <person name="Nguyen A.V."/>
            <person name="Hancock A.M."/>
            <person name="Dicus A.P."/>
            <person name="Gallien G.E."/>
            <person name="Weidemeier A.M.D."/>
            <person name="Gissendanner C.R."/>
            <person name="Findley A.M."/>
            <person name="Bollivar D.W."/>
            <person name="Garlena R.A."/>
            <person name="Russell D.A."/>
            <person name="Pope W.H."/>
            <person name="Jacobs-Sera D."/>
            <person name="Hatfull G.F."/>
        </authorList>
    </citation>
    <scope>NUCLEOTIDE SEQUENCE [LARGE SCALE GENOMIC DNA]</scope>
</reference>
<organism evidence="1 2">
    <name type="scientific">Gordonia phage Catfish</name>
    <dbReference type="NCBI Taxonomy" id="2301538"/>
    <lineage>
        <taxon>Viruses</taxon>
        <taxon>Duplodnaviria</taxon>
        <taxon>Heunggongvirae</taxon>
        <taxon>Uroviricota</taxon>
        <taxon>Caudoviricetes</taxon>
        <taxon>Ruthgordonvirinae</taxon>
        <taxon>Catfishvirus</taxon>
        <taxon>Catfishvirus catfish</taxon>
    </lineage>
</organism>
<keyword evidence="2" id="KW-1185">Reference proteome</keyword>
<proteinExistence type="predicted"/>
<dbReference type="EMBL" id="MH697580">
    <property type="protein sequence ID" value="AXQ51840.1"/>
    <property type="molecule type" value="Genomic_DNA"/>
</dbReference>
<evidence type="ECO:0000313" key="2">
    <source>
        <dbReference type="Proteomes" id="UP000264051"/>
    </source>
</evidence>
<sequence>MTTFTKQQLAQAFDMSFEGGFKGWGPASDCEGDDQLAAYNRAGYAAGQRARENAS</sequence>
<name>A0A385D1J5_9CAUD</name>
<dbReference type="Proteomes" id="UP000264051">
    <property type="component" value="Segment"/>
</dbReference>
<evidence type="ECO:0000313" key="1">
    <source>
        <dbReference type="EMBL" id="AXQ51840.1"/>
    </source>
</evidence>
<dbReference type="GeneID" id="63911529"/>
<protein>
    <submittedName>
        <fullName evidence="1">Uncharacterized protein</fullName>
    </submittedName>
</protein>
<dbReference type="KEGG" id="vg:63911529"/>
<dbReference type="RefSeq" id="YP_010050793.1">
    <property type="nucleotide sequence ID" value="NC_054434.1"/>
</dbReference>
<gene>
    <name evidence="1" type="primary">3</name>
    <name evidence="1" type="ORF">SEA_CATFISH_3</name>
</gene>